<evidence type="ECO:0000256" key="5">
    <source>
        <dbReference type="SAM" id="Phobius"/>
    </source>
</evidence>
<evidence type="ECO:0000313" key="8">
    <source>
        <dbReference type="Proteomes" id="UP000199648"/>
    </source>
</evidence>
<organism evidence="7 8">
    <name type="scientific">Thiohalomonas denitrificans</name>
    <dbReference type="NCBI Taxonomy" id="415747"/>
    <lineage>
        <taxon>Bacteria</taxon>
        <taxon>Pseudomonadati</taxon>
        <taxon>Pseudomonadota</taxon>
        <taxon>Gammaproteobacteria</taxon>
        <taxon>Thiohalomonadales</taxon>
        <taxon>Thiohalomonadaceae</taxon>
        <taxon>Thiohalomonas</taxon>
    </lineage>
</organism>
<dbReference type="RefSeq" id="WP_092992985.1">
    <property type="nucleotide sequence ID" value="NZ_FMWD01000002.1"/>
</dbReference>
<feature type="transmembrane region" description="Helical" evidence="5">
    <location>
        <begin position="26"/>
        <end position="48"/>
    </location>
</feature>
<evidence type="ECO:0000256" key="4">
    <source>
        <dbReference type="ARBA" id="ARBA00023136"/>
    </source>
</evidence>
<evidence type="ECO:0000256" key="1">
    <source>
        <dbReference type="ARBA" id="ARBA00004141"/>
    </source>
</evidence>
<feature type="domain" description="Yip1" evidence="6">
    <location>
        <begin position="11"/>
        <end position="156"/>
    </location>
</feature>
<dbReference type="OrthoDB" id="8526565at2"/>
<dbReference type="EMBL" id="FMWD01000002">
    <property type="protein sequence ID" value="SCZ53142.1"/>
    <property type="molecule type" value="Genomic_DNA"/>
</dbReference>
<evidence type="ECO:0000256" key="2">
    <source>
        <dbReference type="ARBA" id="ARBA00022692"/>
    </source>
</evidence>
<protein>
    <recommendedName>
        <fullName evidence="6">Yip1 domain-containing protein</fullName>
    </recommendedName>
</protein>
<dbReference type="GO" id="GO:0016020">
    <property type="term" value="C:membrane"/>
    <property type="evidence" value="ECO:0007669"/>
    <property type="project" value="UniProtKB-SubCell"/>
</dbReference>
<feature type="transmembrane region" description="Helical" evidence="5">
    <location>
        <begin position="161"/>
        <end position="185"/>
    </location>
</feature>
<sequence length="186" mass="20203">MKTTAILQLPFSSGSAWDEVHRSHPSILSLVTFIVLPLALIPPVMLYYAGTVYGDAFLPGFGEKSWRFITTVFFLAELLTFAAMGWMIHEVANSRNLPVSATDAYRLAALAPIPLWLSAFGLLIPSFGVNVVISLAALGLSISIVYHGLQGLAQRHEEVEAMSVTHTIMGASVMAWGLLLALIWAF</sequence>
<keyword evidence="4 5" id="KW-0472">Membrane</keyword>
<comment type="subcellular location">
    <subcellularLocation>
        <location evidence="1">Membrane</location>
        <topology evidence="1">Multi-pass membrane protein</topology>
    </subcellularLocation>
</comment>
<keyword evidence="8" id="KW-1185">Reference proteome</keyword>
<feature type="transmembrane region" description="Helical" evidence="5">
    <location>
        <begin position="131"/>
        <end position="149"/>
    </location>
</feature>
<evidence type="ECO:0000259" key="6">
    <source>
        <dbReference type="Pfam" id="PF04893"/>
    </source>
</evidence>
<evidence type="ECO:0000256" key="3">
    <source>
        <dbReference type="ARBA" id="ARBA00022989"/>
    </source>
</evidence>
<feature type="transmembrane region" description="Helical" evidence="5">
    <location>
        <begin position="104"/>
        <end position="124"/>
    </location>
</feature>
<dbReference type="InterPro" id="IPR006977">
    <property type="entry name" value="Yip1_dom"/>
</dbReference>
<gene>
    <name evidence="7" type="ORF">SAMN03097708_00875</name>
</gene>
<reference evidence="7 8" key="1">
    <citation type="submission" date="2016-10" db="EMBL/GenBank/DDBJ databases">
        <authorList>
            <person name="de Groot N.N."/>
        </authorList>
    </citation>
    <scope>NUCLEOTIDE SEQUENCE [LARGE SCALE GENOMIC DNA]</scope>
    <source>
        <strain evidence="7 8">HLD2</strain>
    </source>
</reference>
<accession>A0A1G5PUN7</accession>
<dbReference type="AlphaFoldDB" id="A0A1G5PUN7"/>
<feature type="transmembrane region" description="Helical" evidence="5">
    <location>
        <begin position="68"/>
        <end position="89"/>
    </location>
</feature>
<dbReference type="Pfam" id="PF04893">
    <property type="entry name" value="Yip1"/>
    <property type="match status" value="1"/>
</dbReference>
<proteinExistence type="predicted"/>
<evidence type="ECO:0000313" key="7">
    <source>
        <dbReference type="EMBL" id="SCZ53142.1"/>
    </source>
</evidence>
<dbReference type="Proteomes" id="UP000199648">
    <property type="component" value="Unassembled WGS sequence"/>
</dbReference>
<keyword evidence="3 5" id="KW-1133">Transmembrane helix</keyword>
<keyword evidence="2 5" id="KW-0812">Transmembrane</keyword>
<name>A0A1G5PUN7_9GAMM</name>